<evidence type="ECO:0000256" key="1">
    <source>
        <dbReference type="SAM" id="MobiDB-lite"/>
    </source>
</evidence>
<evidence type="ECO:0000313" key="3">
    <source>
        <dbReference type="Proteomes" id="UP000515908"/>
    </source>
</evidence>
<accession>A0A7G2C0E8</accession>
<feature type="region of interest" description="Disordered" evidence="1">
    <location>
        <begin position="87"/>
        <end position="108"/>
    </location>
</feature>
<organism evidence="2 3">
    <name type="scientific">Angomonas deanei</name>
    <dbReference type="NCBI Taxonomy" id="59799"/>
    <lineage>
        <taxon>Eukaryota</taxon>
        <taxon>Discoba</taxon>
        <taxon>Euglenozoa</taxon>
        <taxon>Kinetoplastea</taxon>
        <taxon>Metakinetoplastina</taxon>
        <taxon>Trypanosomatida</taxon>
        <taxon>Trypanosomatidae</taxon>
        <taxon>Strigomonadinae</taxon>
        <taxon>Angomonas</taxon>
    </lineage>
</organism>
<proteinExistence type="predicted"/>
<protein>
    <submittedName>
        <fullName evidence="2">Uncharacterized protein</fullName>
    </submittedName>
</protein>
<feature type="region of interest" description="Disordered" evidence="1">
    <location>
        <begin position="180"/>
        <end position="232"/>
    </location>
</feature>
<gene>
    <name evidence="2" type="ORF">ADEAN_000064700</name>
</gene>
<dbReference type="AlphaFoldDB" id="A0A7G2C0E8"/>
<dbReference type="Proteomes" id="UP000515908">
    <property type="component" value="Chromosome 01"/>
</dbReference>
<keyword evidence="3" id="KW-1185">Reference proteome</keyword>
<sequence length="285" mass="31998">MAAPDGENVHSTLDAFMAAKVEDPVAFATTLSTFSQRQKMEVAKVLLGNQKDEEEEADNRGVRPIASLPEEERQLLSALEAAEHIERRSSAPTHHHHSNHNDNNDVDSDLEVIDLSSYETQHTGNMTEFFQSGKTNVKTLFDNYFDGNEGEEQTELVYVPSFTAKEGTKPPSLDDFLKVESDEEEKEKEKEVPVDPTPTVPVEEEDSSTNEEDSASNASVDLPGMEEGEPKLNPTIVFASEEFKTIREEVDDTVTTFRLDPNFDYSKDLIGKAFREHGWRETDIK</sequence>
<evidence type="ECO:0000313" key="2">
    <source>
        <dbReference type="EMBL" id="CAD2213210.1"/>
    </source>
</evidence>
<feature type="region of interest" description="Disordered" evidence="1">
    <location>
        <begin position="50"/>
        <end position="69"/>
    </location>
</feature>
<name>A0A7G2C0E8_9TRYP</name>
<reference evidence="2 3" key="1">
    <citation type="submission" date="2020-08" db="EMBL/GenBank/DDBJ databases">
        <authorList>
            <person name="Newling K."/>
            <person name="Davey J."/>
            <person name="Forrester S."/>
        </authorList>
    </citation>
    <scope>NUCLEOTIDE SEQUENCE [LARGE SCALE GENOMIC DNA]</scope>
    <source>
        <strain evidence="3">Crithidia deanei Carvalho (ATCC PRA-265)</strain>
    </source>
</reference>
<dbReference type="VEuPathDB" id="TriTrypDB:ADEAN_000064700"/>
<dbReference type="EMBL" id="LR877145">
    <property type="protein sequence ID" value="CAD2213210.1"/>
    <property type="molecule type" value="Genomic_DNA"/>
</dbReference>
<feature type="compositionally biased region" description="Acidic residues" evidence="1">
    <location>
        <begin position="202"/>
        <end position="214"/>
    </location>
</feature>